<dbReference type="OrthoDB" id="9090890at2"/>
<dbReference type="Proteomes" id="UP000198636">
    <property type="component" value="Unassembled WGS sequence"/>
</dbReference>
<gene>
    <name evidence="1" type="ORF">SAMN03080606_04125</name>
</gene>
<dbReference type="AlphaFoldDB" id="A0A1G5L6R9"/>
<dbReference type="STRING" id="1120976.SAMN03080606_04125"/>
<reference evidence="1 2" key="1">
    <citation type="submission" date="2016-10" db="EMBL/GenBank/DDBJ databases">
        <authorList>
            <person name="de Groot N.N."/>
        </authorList>
    </citation>
    <scope>NUCLEOTIDE SEQUENCE [LARGE SCALE GENOMIC DNA]</scope>
    <source>
        <strain evidence="1 2">DSM 18978</strain>
    </source>
</reference>
<dbReference type="Pfam" id="PF12663">
    <property type="entry name" value="DUF3788"/>
    <property type="match status" value="1"/>
</dbReference>
<accession>A0A1G5L6R9</accession>
<evidence type="ECO:0000313" key="1">
    <source>
        <dbReference type="EMBL" id="SCZ08506.1"/>
    </source>
</evidence>
<keyword evidence="2" id="KW-1185">Reference proteome</keyword>
<dbReference type="RefSeq" id="WP_091547397.1">
    <property type="nucleotide sequence ID" value="NZ_FMUS01000041.1"/>
</dbReference>
<dbReference type="InterPro" id="IPR024265">
    <property type="entry name" value="DUF3788"/>
</dbReference>
<evidence type="ECO:0008006" key="3">
    <source>
        <dbReference type="Google" id="ProtNLM"/>
    </source>
</evidence>
<organism evidence="1 2">
    <name type="scientific">Alkaliphilus peptidifermentans DSM 18978</name>
    <dbReference type="NCBI Taxonomy" id="1120976"/>
    <lineage>
        <taxon>Bacteria</taxon>
        <taxon>Bacillati</taxon>
        <taxon>Bacillota</taxon>
        <taxon>Clostridia</taxon>
        <taxon>Peptostreptococcales</taxon>
        <taxon>Natronincolaceae</taxon>
        <taxon>Alkaliphilus</taxon>
    </lineage>
</organism>
<protein>
    <recommendedName>
        <fullName evidence="3">DUF3788 domain-containing protein</fullName>
    </recommendedName>
</protein>
<sequence>MLKKVPTNEEMIALIGQPLFKVWIELSNLIESKYDMERLWNSGGKRWTYEYKYRRGGKSLCALYAKENVFGFMIIFGKDERAKFEANRNNYSIEVQRVYDESTIYHDGKWMMFELTDTSLFPEMEKLLLIKRKPNKK</sequence>
<dbReference type="EMBL" id="FMUS01000041">
    <property type="protein sequence ID" value="SCZ08506.1"/>
    <property type="molecule type" value="Genomic_DNA"/>
</dbReference>
<evidence type="ECO:0000313" key="2">
    <source>
        <dbReference type="Proteomes" id="UP000198636"/>
    </source>
</evidence>
<name>A0A1G5L6R9_9FIRM</name>
<proteinExistence type="predicted"/>